<gene>
    <name evidence="1" type="ORF">S101395_01612</name>
</gene>
<dbReference type="InterPro" id="IPR057955">
    <property type="entry name" value="SF0329-like"/>
</dbReference>
<protein>
    <submittedName>
        <fullName evidence="1">Uncharacterized protein</fullName>
    </submittedName>
</protein>
<evidence type="ECO:0000313" key="1">
    <source>
        <dbReference type="EMBL" id="ASB88121.1"/>
    </source>
</evidence>
<dbReference type="Pfam" id="PF25753">
    <property type="entry name" value="SF0329"/>
    <property type="match status" value="1"/>
</dbReference>
<dbReference type="Proteomes" id="UP000196877">
    <property type="component" value="Chromosome"/>
</dbReference>
<dbReference type="RefSeq" id="WP_051056675.1">
    <property type="nucleotide sequence ID" value="NZ_JARRTF010000003.1"/>
</dbReference>
<accession>A0ABM6LFQ8</accession>
<name>A0ABM6LFQ8_9BACI</name>
<organism evidence="1 2">
    <name type="scientific">Bacillus sonorensis</name>
    <dbReference type="NCBI Taxonomy" id="119858"/>
    <lineage>
        <taxon>Bacteria</taxon>
        <taxon>Bacillati</taxon>
        <taxon>Bacillota</taxon>
        <taxon>Bacilli</taxon>
        <taxon>Bacillales</taxon>
        <taxon>Bacillaceae</taxon>
        <taxon>Bacillus</taxon>
    </lineage>
</organism>
<proteinExistence type="predicted"/>
<evidence type="ECO:0000313" key="2">
    <source>
        <dbReference type="Proteomes" id="UP000196877"/>
    </source>
</evidence>
<sequence length="102" mass="11847">MARRWSKAKQQLDQLICATLKNRVHFHVTAYRKAHDQMGRAFITVDGKDIFSMCTLAVINKTAEIESRFERVRGVEDVLVNRRIHDEALQEANGDGYFFKYA</sequence>
<keyword evidence="2" id="KW-1185">Reference proteome</keyword>
<reference evidence="1 2" key="1">
    <citation type="submission" date="2017-06" db="EMBL/GenBank/DDBJ databases">
        <title>Genome sequence of Bacillus sonorensis strain SRCM101395.</title>
        <authorList>
            <person name="Cho S.H."/>
        </authorList>
    </citation>
    <scope>NUCLEOTIDE SEQUENCE [LARGE SCALE GENOMIC DNA]</scope>
    <source>
        <strain evidence="1 2">SRCM101395</strain>
    </source>
</reference>
<dbReference type="EMBL" id="CP021920">
    <property type="protein sequence ID" value="ASB88121.1"/>
    <property type="molecule type" value="Genomic_DNA"/>
</dbReference>